<protein>
    <recommendedName>
        <fullName evidence="10">Ionotropic glutamate receptor C-terminal domain-containing protein</fullName>
    </recommendedName>
</protein>
<dbReference type="AlphaFoldDB" id="A0A2J7QXU1"/>
<proteinExistence type="inferred from homology"/>
<reference evidence="11 12" key="1">
    <citation type="submission" date="2017-12" db="EMBL/GenBank/DDBJ databases">
        <title>Hemimetabolous genomes reveal molecular basis of termite eusociality.</title>
        <authorList>
            <person name="Harrison M.C."/>
            <person name="Jongepier E."/>
            <person name="Robertson H.M."/>
            <person name="Arning N."/>
            <person name="Bitard-Feildel T."/>
            <person name="Chao H."/>
            <person name="Childers C.P."/>
            <person name="Dinh H."/>
            <person name="Doddapaneni H."/>
            <person name="Dugan S."/>
            <person name="Gowin J."/>
            <person name="Greiner C."/>
            <person name="Han Y."/>
            <person name="Hu H."/>
            <person name="Hughes D.S.T."/>
            <person name="Huylmans A.-K."/>
            <person name="Kemena C."/>
            <person name="Kremer L.P.M."/>
            <person name="Lee S.L."/>
            <person name="Lopez-Ezquerra A."/>
            <person name="Mallet L."/>
            <person name="Monroy-Kuhn J.M."/>
            <person name="Moser A."/>
            <person name="Murali S.C."/>
            <person name="Muzny D.M."/>
            <person name="Otani S."/>
            <person name="Piulachs M.-D."/>
            <person name="Poelchau M."/>
            <person name="Qu J."/>
            <person name="Schaub F."/>
            <person name="Wada-Katsumata A."/>
            <person name="Worley K.C."/>
            <person name="Xie Q."/>
            <person name="Ylla G."/>
            <person name="Poulsen M."/>
            <person name="Gibbs R.A."/>
            <person name="Schal C."/>
            <person name="Richards S."/>
            <person name="Belles X."/>
            <person name="Korb J."/>
            <person name="Bornberg-Bauer E."/>
        </authorList>
    </citation>
    <scope>NUCLEOTIDE SEQUENCE [LARGE SCALE GENOMIC DNA]</scope>
    <source>
        <tissue evidence="11">Whole body</tissue>
    </source>
</reference>
<keyword evidence="3" id="KW-1003">Cell membrane</keyword>
<comment type="subcellular location">
    <subcellularLocation>
        <location evidence="1">Cell membrane</location>
        <topology evidence="1">Multi-pass membrane protein</topology>
    </subcellularLocation>
</comment>
<feature type="transmembrane region" description="Helical" evidence="9">
    <location>
        <begin position="445"/>
        <end position="467"/>
    </location>
</feature>
<evidence type="ECO:0000256" key="4">
    <source>
        <dbReference type="ARBA" id="ARBA00022692"/>
    </source>
</evidence>
<dbReference type="PANTHER" id="PTHR42643">
    <property type="entry name" value="IONOTROPIC RECEPTOR 20A-RELATED"/>
    <property type="match status" value="1"/>
</dbReference>
<evidence type="ECO:0000256" key="5">
    <source>
        <dbReference type="ARBA" id="ARBA00022989"/>
    </source>
</evidence>
<organism evidence="11 12">
    <name type="scientific">Cryptotermes secundus</name>
    <dbReference type="NCBI Taxonomy" id="105785"/>
    <lineage>
        <taxon>Eukaryota</taxon>
        <taxon>Metazoa</taxon>
        <taxon>Ecdysozoa</taxon>
        <taxon>Arthropoda</taxon>
        <taxon>Hexapoda</taxon>
        <taxon>Insecta</taxon>
        <taxon>Pterygota</taxon>
        <taxon>Neoptera</taxon>
        <taxon>Polyneoptera</taxon>
        <taxon>Dictyoptera</taxon>
        <taxon>Blattodea</taxon>
        <taxon>Blattoidea</taxon>
        <taxon>Termitoidae</taxon>
        <taxon>Kalotermitidae</taxon>
        <taxon>Cryptotermitinae</taxon>
        <taxon>Cryptotermes</taxon>
    </lineage>
</organism>
<evidence type="ECO:0000256" key="6">
    <source>
        <dbReference type="ARBA" id="ARBA00023136"/>
    </source>
</evidence>
<dbReference type="Gene3D" id="1.10.287.70">
    <property type="match status" value="1"/>
</dbReference>
<dbReference type="GO" id="GO:0050906">
    <property type="term" value="P:detection of stimulus involved in sensory perception"/>
    <property type="evidence" value="ECO:0007669"/>
    <property type="project" value="UniProtKB-ARBA"/>
</dbReference>
<evidence type="ECO:0000256" key="7">
    <source>
        <dbReference type="ARBA" id="ARBA00023170"/>
    </source>
</evidence>
<dbReference type="InParanoid" id="A0A2J7QXU1"/>
<gene>
    <name evidence="11" type="ORF">B7P43_G04161</name>
</gene>
<sequence>MEVPALGIYTWFPYRGPNQCSVVDEAVLLDMWLMEGEGNFVRNSFFFPKKEYNNFHRCELRVASSVADSRAENTTQNPGNNRDHIFDEHFEISLLKLITKTMNFTLKFLPHLKKFLKLQDDSGKYIGYTGLLMNDKADIAVGGIIRTGVLTNLVDVTKSYWKVRWQWYVPCPVKFPGWQSIFRIFSLSGWLCIFLAAMLAHIVIVFLARFRIQENESFKGFVNAVLDVWALILGVSILSLPRTNPLRLFFSAWMCYSLAINTVFQAYLTTYLVDPGFEKSITSIEEVFTSGTKYGFSSTFFDRNFNDKSNSKDVEILRNRIDCADMVTCLLWTAKYRNISSICSPEFVEYFYYGSNYSDKFRGYRPCELKETSVLVTDLFMALQKGSIFLDRVNEIICRLVEAGISTYLKKCSTERRKIFEAKSSASKIGTDEYHALTMNNMQSAFYLLLVGHSLGLISFLIEILYFKMHL</sequence>
<dbReference type="InterPro" id="IPR001320">
    <property type="entry name" value="Iontro_rcpt_C"/>
</dbReference>
<dbReference type="GO" id="GO:0005886">
    <property type="term" value="C:plasma membrane"/>
    <property type="evidence" value="ECO:0007669"/>
    <property type="project" value="UniProtKB-SubCell"/>
</dbReference>
<feature type="transmembrane region" description="Helical" evidence="9">
    <location>
        <begin position="220"/>
        <end position="238"/>
    </location>
</feature>
<dbReference type="SUPFAM" id="SSF53850">
    <property type="entry name" value="Periplasmic binding protein-like II"/>
    <property type="match status" value="1"/>
</dbReference>
<feature type="domain" description="Ionotropic glutamate receptor C-terminal" evidence="10">
    <location>
        <begin position="187"/>
        <end position="452"/>
    </location>
</feature>
<comment type="similarity">
    <text evidence="2">Belongs to the glutamate-gated ion channel (TC 1.A.10.1) family.</text>
</comment>
<evidence type="ECO:0000256" key="2">
    <source>
        <dbReference type="ARBA" id="ARBA00008685"/>
    </source>
</evidence>
<comment type="caution">
    <text evidence="11">The sequence shown here is derived from an EMBL/GenBank/DDBJ whole genome shotgun (WGS) entry which is preliminary data.</text>
</comment>
<evidence type="ECO:0000313" key="12">
    <source>
        <dbReference type="Proteomes" id="UP000235965"/>
    </source>
</evidence>
<evidence type="ECO:0000256" key="8">
    <source>
        <dbReference type="ARBA" id="ARBA00023180"/>
    </source>
</evidence>
<keyword evidence="4 9" id="KW-0812">Transmembrane</keyword>
<keyword evidence="8" id="KW-0325">Glycoprotein</keyword>
<evidence type="ECO:0000256" key="9">
    <source>
        <dbReference type="SAM" id="Phobius"/>
    </source>
</evidence>
<feature type="transmembrane region" description="Helical" evidence="9">
    <location>
        <begin position="187"/>
        <end position="208"/>
    </location>
</feature>
<keyword evidence="12" id="KW-1185">Reference proteome</keyword>
<keyword evidence="6 9" id="KW-0472">Membrane</keyword>
<dbReference type="Pfam" id="PF00060">
    <property type="entry name" value="Lig_chan"/>
    <property type="match status" value="1"/>
</dbReference>
<feature type="transmembrane region" description="Helical" evidence="9">
    <location>
        <begin position="250"/>
        <end position="273"/>
    </location>
</feature>
<dbReference type="GO" id="GO:0015276">
    <property type="term" value="F:ligand-gated monoatomic ion channel activity"/>
    <property type="evidence" value="ECO:0007669"/>
    <property type="project" value="InterPro"/>
</dbReference>
<keyword evidence="5 9" id="KW-1133">Transmembrane helix</keyword>
<dbReference type="EMBL" id="NEVH01009372">
    <property type="protein sequence ID" value="PNF33400.1"/>
    <property type="molecule type" value="Genomic_DNA"/>
</dbReference>
<name>A0A2J7QXU1_9NEOP</name>
<dbReference type="OrthoDB" id="6430908at2759"/>
<evidence type="ECO:0000256" key="1">
    <source>
        <dbReference type="ARBA" id="ARBA00004651"/>
    </source>
</evidence>
<dbReference type="Gene3D" id="3.40.190.10">
    <property type="entry name" value="Periplasmic binding protein-like II"/>
    <property type="match status" value="1"/>
</dbReference>
<dbReference type="Proteomes" id="UP000235965">
    <property type="component" value="Unassembled WGS sequence"/>
</dbReference>
<dbReference type="PANTHER" id="PTHR42643:SF30">
    <property type="entry name" value="IONOTROPIC RECEPTOR 40A-RELATED"/>
    <property type="match status" value="1"/>
</dbReference>
<keyword evidence="7" id="KW-0675">Receptor</keyword>
<dbReference type="FunCoup" id="A0A2J7QXU1">
    <property type="interactions" value="13"/>
</dbReference>
<evidence type="ECO:0000259" key="10">
    <source>
        <dbReference type="Pfam" id="PF00060"/>
    </source>
</evidence>
<evidence type="ECO:0000256" key="3">
    <source>
        <dbReference type="ARBA" id="ARBA00022475"/>
    </source>
</evidence>
<evidence type="ECO:0000313" key="11">
    <source>
        <dbReference type="EMBL" id="PNF33400.1"/>
    </source>
</evidence>
<dbReference type="InterPro" id="IPR052192">
    <property type="entry name" value="Insect_Ionotropic_Sensory_Rcpt"/>
</dbReference>
<accession>A0A2J7QXU1</accession>